<keyword evidence="1" id="KW-0378">Hydrolase</keyword>
<accession>A0ACC2U8E9</accession>
<evidence type="ECO:0000313" key="2">
    <source>
        <dbReference type="Proteomes" id="UP001165960"/>
    </source>
</evidence>
<organism evidence="1 2">
    <name type="scientific">Entomophthora muscae</name>
    <dbReference type="NCBI Taxonomy" id="34485"/>
    <lineage>
        <taxon>Eukaryota</taxon>
        <taxon>Fungi</taxon>
        <taxon>Fungi incertae sedis</taxon>
        <taxon>Zoopagomycota</taxon>
        <taxon>Entomophthoromycotina</taxon>
        <taxon>Entomophthoromycetes</taxon>
        <taxon>Entomophthorales</taxon>
        <taxon>Entomophthoraceae</taxon>
        <taxon>Entomophthora</taxon>
    </lineage>
</organism>
<reference evidence="1" key="1">
    <citation type="submission" date="2022-04" db="EMBL/GenBank/DDBJ databases">
        <title>Genome of the entomopathogenic fungus Entomophthora muscae.</title>
        <authorList>
            <person name="Elya C."/>
            <person name="Lovett B.R."/>
            <person name="Lee E."/>
            <person name="Macias A.M."/>
            <person name="Hajek A.E."/>
            <person name="De Bivort B.L."/>
            <person name="Kasson M.T."/>
            <person name="De Fine Licht H.H."/>
            <person name="Stajich J.E."/>
        </authorList>
    </citation>
    <scope>NUCLEOTIDE SEQUENCE</scope>
    <source>
        <strain evidence="1">Berkeley</strain>
    </source>
</reference>
<gene>
    <name evidence="1" type="primary">SENP8_1</name>
    <name evidence="1" type="ORF">DSO57_1000811</name>
</gene>
<proteinExistence type="predicted"/>
<keyword evidence="2" id="KW-1185">Reference proteome</keyword>
<dbReference type="EC" id="3.4.22.68" evidence="1"/>
<sequence length="239" mass="26972">MNLKKLFKMSSPIQSKDPIQVSYYDSVLRKSDIESVNEGNWLTDAVITFFYTYLEQSPSNTGLHGILLLEPSMIHLLRQSTYPASLQGVLPNALYDANYVFLPVNDHLSHTAGGNHWSLLVYSRPNSSFFYYDSYNNSNYHHAKNTAECFIHFLGLPPSTLRVMPTPQQKNGNDCGVFVISLSESLFHAIIATPTATSTHMPIPVPPNQIWTIEPTRVYPASVQRARIKNIIKSLRKGR</sequence>
<dbReference type="EMBL" id="QTSX02001422">
    <property type="protein sequence ID" value="KAJ9082826.1"/>
    <property type="molecule type" value="Genomic_DNA"/>
</dbReference>
<dbReference type="Proteomes" id="UP001165960">
    <property type="component" value="Unassembled WGS sequence"/>
</dbReference>
<name>A0ACC2U8E9_9FUNG</name>
<comment type="caution">
    <text evidence="1">The sequence shown here is derived from an EMBL/GenBank/DDBJ whole genome shotgun (WGS) entry which is preliminary data.</text>
</comment>
<evidence type="ECO:0000313" key="1">
    <source>
        <dbReference type="EMBL" id="KAJ9082826.1"/>
    </source>
</evidence>
<protein>
    <submittedName>
        <fullName evidence="1">SUMO1 sentrin specific peptidase 8</fullName>
        <ecNumber evidence="1">3.4.22.68</ecNumber>
    </submittedName>
</protein>